<dbReference type="Proteomes" id="UP001050975">
    <property type="component" value="Unassembled WGS sequence"/>
</dbReference>
<evidence type="ECO:0000256" key="1">
    <source>
        <dbReference type="SAM" id="Phobius"/>
    </source>
</evidence>
<comment type="caution">
    <text evidence="2">The sequence shown here is derived from an EMBL/GenBank/DDBJ whole genome shotgun (WGS) entry which is preliminary data.</text>
</comment>
<protein>
    <recommendedName>
        <fullName evidence="4">Class IIb bacteriocin, lactobin A/cerein 7B family</fullName>
    </recommendedName>
</protein>
<dbReference type="AlphaFoldDB" id="A0AAV3X5I8"/>
<dbReference type="EMBL" id="BLAY01000027">
    <property type="protein sequence ID" value="GET37384.1"/>
    <property type="molecule type" value="Genomic_DNA"/>
</dbReference>
<gene>
    <name evidence="2" type="ORF">MiSe_21370</name>
</gene>
<organism evidence="2 3">
    <name type="scientific">Microseira wollei NIES-4236</name>
    <dbReference type="NCBI Taxonomy" id="2530354"/>
    <lineage>
        <taxon>Bacteria</taxon>
        <taxon>Bacillati</taxon>
        <taxon>Cyanobacteriota</taxon>
        <taxon>Cyanophyceae</taxon>
        <taxon>Oscillatoriophycideae</taxon>
        <taxon>Aerosakkonematales</taxon>
        <taxon>Aerosakkonemataceae</taxon>
        <taxon>Microseira</taxon>
    </lineage>
</organism>
<evidence type="ECO:0000313" key="3">
    <source>
        <dbReference type="Proteomes" id="UP001050975"/>
    </source>
</evidence>
<reference evidence="2" key="1">
    <citation type="submission" date="2019-10" db="EMBL/GenBank/DDBJ databases">
        <title>Draft genome sequece of Microseira wollei NIES-4236.</title>
        <authorList>
            <person name="Yamaguchi H."/>
            <person name="Suzuki S."/>
            <person name="Kawachi M."/>
        </authorList>
    </citation>
    <scope>NUCLEOTIDE SEQUENCE</scope>
    <source>
        <strain evidence="2">NIES-4236</strain>
    </source>
</reference>
<accession>A0AAV3X5I8</accession>
<keyword evidence="1" id="KW-1133">Transmembrane helix</keyword>
<keyword evidence="3" id="KW-1185">Reference proteome</keyword>
<feature type="transmembrane region" description="Helical" evidence="1">
    <location>
        <begin position="39"/>
        <end position="59"/>
    </location>
</feature>
<evidence type="ECO:0008006" key="4">
    <source>
        <dbReference type="Google" id="ProtNLM"/>
    </source>
</evidence>
<keyword evidence="1" id="KW-0812">Transmembrane</keyword>
<name>A0AAV3X5I8_9CYAN</name>
<sequence length="62" mass="6513">MAAIKISDLQPVGSEFFMGEENFINELSDADLNGIHGGLTPLFFVAGAVGSAAVSYVVGKYF</sequence>
<proteinExistence type="predicted"/>
<evidence type="ECO:0000313" key="2">
    <source>
        <dbReference type="EMBL" id="GET37384.1"/>
    </source>
</evidence>
<keyword evidence="1" id="KW-0472">Membrane</keyword>